<evidence type="ECO:0000313" key="5">
    <source>
        <dbReference type="EMBL" id="EDO40383.1"/>
    </source>
</evidence>
<dbReference type="PANTHER" id="PTHR10913">
    <property type="entry name" value="FOLLISTATIN-RELATED"/>
    <property type="match status" value="1"/>
</dbReference>
<organism evidence="5 6">
    <name type="scientific">Nematostella vectensis</name>
    <name type="common">Starlet sea anemone</name>
    <dbReference type="NCBI Taxonomy" id="45351"/>
    <lineage>
        <taxon>Eukaryota</taxon>
        <taxon>Metazoa</taxon>
        <taxon>Cnidaria</taxon>
        <taxon>Anthozoa</taxon>
        <taxon>Hexacorallia</taxon>
        <taxon>Actiniaria</taxon>
        <taxon>Edwardsiidae</taxon>
        <taxon>Nematostella</taxon>
    </lineage>
</organism>
<accession>A7S7E2</accession>
<dbReference type="PhylomeDB" id="A7S7E2"/>
<feature type="non-terminal residue" evidence="5">
    <location>
        <position position="1"/>
    </location>
</feature>
<evidence type="ECO:0000256" key="1">
    <source>
        <dbReference type="ARBA" id="ARBA00022690"/>
    </source>
</evidence>
<dbReference type="EMBL" id="DS469592">
    <property type="protein sequence ID" value="EDO40383.1"/>
    <property type="molecule type" value="Genomic_DNA"/>
</dbReference>
<evidence type="ECO:0000256" key="3">
    <source>
        <dbReference type="ARBA" id="ARBA00023157"/>
    </source>
</evidence>
<evidence type="ECO:0000256" key="2">
    <source>
        <dbReference type="ARBA" id="ARBA00022900"/>
    </source>
</evidence>
<gene>
    <name evidence="5" type="ORF">NEMVEDRAFT_v1g107530</name>
</gene>
<keyword evidence="2" id="KW-0722">Serine protease inhibitor</keyword>
<keyword evidence="1" id="KW-0646">Protease inhibitor</keyword>
<reference evidence="5 6" key="1">
    <citation type="journal article" date="2007" name="Science">
        <title>Sea anemone genome reveals ancestral eumetazoan gene repertoire and genomic organization.</title>
        <authorList>
            <person name="Putnam N.H."/>
            <person name="Srivastava M."/>
            <person name="Hellsten U."/>
            <person name="Dirks B."/>
            <person name="Chapman J."/>
            <person name="Salamov A."/>
            <person name="Terry A."/>
            <person name="Shapiro H."/>
            <person name="Lindquist E."/>
            <person name="Kapitonov V.V."/>
            <person name="Jurka J."/>
            <person name="Genikhovich G."/>
            <person name="Grigoriev I.V."/>
            <person name="Lucas S.M."/>
            <person name="Steele R.E."/>
            <person name="Finnerty J.R."/>
            <person name="Technau U."/>
            <person name="Martindale M.Q."/>
            <person name="Rokhsar D.S."/>
        </authorList>
    </citation>
    <scope>NUCLEOTIDE SEQUENCE [LARGE SCALE GENOMIC DNA]</scope>
    <source>
        <strain evidence="6">CH2 X CH6</strain>
    </source>
</reference>
<evidence type="ECO:0000259" key="4">
    <source>
        <dbReference type="PROSITE" id="PS51465"/>
    </source>
</evidence>
<dbReference type="AlphaFoldDB" id="A7S7E2"/>
<dbReference type="FunFam" id="3.30.60.30:FF:000049">
    <property type="entry name" value="Predicted protein"/>
    <property type="match status" value="1"/>
</dbReference>
<dbReference type="eggNOG" id="KOG3649">
    <property type="taxonomic scope" value="Eukaryota"/>
</dbReference>
<proteinExistence type="predicted"/>
<dbReference type="HOGENOM" id="CLU_057241_3_0_1"/>
<dbReference type="InterPro" id="IPR002350">
    <property type="entry name" value="Kazal_dom"/>
</dbReference>
<dbReference type="PROSITE" id="PS51465">
    <property type="entry name" value="KAZAL_2"/>
    <property type="match status" value="5"/>
</dbReference>
<feature type="domain" description="Kazal-like" evidence="4">
    <location>
        <begin position="171"/>
        <end position="224"/>
    </location>
</feature>
<keyword evidence="6" id="KW-1185">Reference proteome</keyword>
<dbReference type="InterPro" id="IPR050653">
    <property type="entry name" value="Prot_Inhib_GrowthFact_Antg"/>
</dbReference>
<dbReference type="InParanoid" id="A7S7E2"/>
<dbReference type="OMA" id="SGHICEC"/>
<protein>
    <recommendedName>
        <fullName evidence="4">Kazal-like domain-containing protein</fullName>
    </recommendedName>
</protein>
<evidence type="ECO:0000313" key="6">
    <source>
        <dbReference type="Proteomes" id="UP000001593"/>
    </source>
</evidence>
<keyword evidence="3" id="KW-1015">Disulfide bond</keyword>
<dbReference type="Gene3D" id="3.30.60.30">
    <property type="match status" value="5"/>
</dbReference>
<dbReference type="InterPro" id="IPR036058">
    <property type="entry name" value="Kazal_dom_sf"/>
</dbReference>
<dbReference type="SUPFAM" id="SSF100895">
    <property type="entry name" value="Kazal-type serine protease inhibitors"/>
    <property type="match status" value="5"/>
</dbReference>
<feature type="domain" description="Kazal-like" evidence="4">
    <location>
        <begin position="113"/>
        <end position="166"/>
    </location>
</feature>
<name>A7S7E2_NEMVE</name>
<feature type="domain" description="Kazal-like" evidence="4">
    <location>
        <begin position="233"/>
        <end position="281"/>
    </location>
</feature>
<dbReference type="Proteomes" id="UP000001593">
    <property type="component" value="Unassembled WGS sequence"/>
</dbReference>
<feature type="domain" description="Kazal-like" evidence="4">
    <location>
        <begin position="65"/>
        <end position="112"/>
    </location>
</feature>
<dbReference type="Pfam" id="PF07648">
    <property type="entry name" value="Kazal_2"/>
    <property type="match status" value="4"/>
</dbReference>
<dbReference type="SMART" id="SM00280">
    <property type="entry name" value="KAZAL"/>
    <property type="match status" value="5"/>
</dbReference>
<dbReference type="PANTHER" id="PTHR10913:SF45">
    <property type="entry name" value="FOLLISTATIN, ISOFORM A-RELATED"/>
    <property type="match status" value="1"/>
</dbReference>
<feature type="domain" description="Kazal-like" evidence="4">
    <location>
        <begin position="4"/>
        <end position="51"/>
    </location>
</feature>
<dbReference type="CDD" id="cd00104">
    <property type="entry name" value="KAZAL_FS"/>
    <property type="match status" value="5"/>
</dbReference>
<dbReference type="GO" id="GO:0030154">
    <property type="term" value="P:cell differentiation"/>
    <property type="evidence" value="ECO:0000318"/>
    <property type="project" value="GO_Central"/>
</dbReference>
<dbReference type="GO" id="GO:0005576">
    <property type="term" value="C:extracellular region"/>
    <property type="evidence" value="ECO:0000318"/>
    <property type="project" value="GO_Central"/>
</dbReference>
<dbReference type="Pfam" id="PF00050">
    <property type="entry name" value="Kazal_1"/>
    <property type="match status" value="1"/>
</dbReference>
<sequence length="295" mass="32446">TKCVCSAACTREYAPVCGSDGNTYNNLCLLTAARCQSQTFIYRAHFGTCGTRCVPSADGSGHICECPRSCPSVNYPVCGDDGQTYDNECLLQLESCSRRRSITTVNYGSCGADNYARCECDLRPDPAYDPICGTDGKTYNNDKDLESAACAQQTSIVRWHKGPCTVGAVCTCPDPAACPLVKSRVCGTDGITYDNLCRLRAESCRRYQPVNVKVKCAFYGQCVWYYDGRTQCECRRTCPRSDQLVCGSDDRDYANECVLQARACTWRDSLLTVHNKGPCGGRRIISSGFKCSDYY</sequence>